<evidence type="ECO:0000259" key="1">
    <source>
        <dbReference type="Pfam" id="PF18765"/>
    </source>
</evidence>
<dbReference type="Gene3D" id="1.20.120.330">
    <property type="entry name" value="Nucleotidyltransferases domain 2"/>
    <property type="match status" value="1"/>
</dbReference>
<feature type="domain" description="Polymerase beta nucleotidyltransferase" evidence="1">
    <location>
        <begin position="16"/>
        <end position="108"/>
    </location>
</feature>
<dbReference type="CDD" id="cd05403">
    <property type="entry name" value="NT_KNTase_like"/>
    <property type="match status" value="1"/>
</dbReference>
<dbReference type="InterPro" id="IPR043519">
    <property type="entry name" value="NT_sf"/>
</dbReference>
<dbReference type="Pfam" id="PF18765">
    <property type="entry name" value="Polbeta"/>
    <property type="match status" value="1"/>
</dbReference>
<protein>
    <submittedName>
        <fullName evidence="2">Nucleotidyltransferase domain-containing protein</fullName>
    </submittedName>
</protein>
<evidence type="ECO:0000313" key="3">
    <source>
        <dbReference type="Proteomes" id="UP001623592"/>
    </source>
</evidence>
<dbReference type="EMBL" id="JBJIAA010000012">
    <property type="protein sequence ID" value="MFL0251753.1"/>
    <property type="molecule type" value="Genomic_DNA"/>
</dbReference>
<sequence length="298" mass="34603">MEKTILQYQKAYLSTIDKLKSNKSVLAVMVFGSMISGDLWDGSDIDFFVIIDEELKIIKNIYTEENEISVHIKLIGKNKFLMLNENDLKGGFFHRIFASSKLVFSKDIEITARYDSGRYYPDVDRKKWNMVYLGNAIKSMDNCKKSLTSGSIYIAYCEIFKCIGEFAKLYVNYSGYMINKDAVTMLTNADEKFKKCIDALIFQKENIEESIKSTIDYIEAMINSNIKGISDILIDYMRKKDCFLSEEDINSDPIFKGFDINSEEILNKLWQLNIIKKKSREYKLKNNVCLISENVYYI</sequence>
<name>A0ABW8TJU3_9CLOT</name>
<dbReference type="SUPFAM" id="SSF81301">
    <property type="entry name" value="Nucleotidyltransferase"/>
    <property type="match status" value="1"/>
</dbReference>
<dbReference type="InterPro" id="IPR041633">
    <property type="entry name" value="Polbeta"/>
</dbReference>
<organism evidence="2 3">
    <name type="scientific">Clostridium neuense</name>
    <dbReference type="NCBI Taxonomy" id="1728934"/>
    <lineage>
        <taxon>Bacteria</taxon>
        <taxon>Bacillati</taxon>
        <taxon>Bacillota</taxon>
        <taxon>Clostridia</taxon>
        <taxon>Eubacteriales</taxon>
        <taxon>Clostridiaceae</taxon>
        <taxon>Clostridium</taxon>
    </lineage>
</organism>
<reference evidence="2 3" key="1">
    <citation type="submission" date="2024-11" db="EMBL/GenBank/DDBJ databases">
        <authorList>
            <person name="Heng Y.C."/>
            <person name="Lim A.C.H."/>
            <person name="Lee J.K.Y."/>
            <person name="Kittelmann S."/>
        </authorList>
    </citation>
    <scope>NUCLEOTIDE SEQUENCE [LARGE SCALE GENOMIC DNA]</scope>
    <source>
        <strain evidence="2 3">WILCCON 0114</strain>
    </source>
</reference>
<keyword evidence="3" id="KW-1185">Reference proteome</keyword>
<dbReference type="RefSeq" id="WP_406788404.1">
    <property type="nucleotide sequence ID" value="NZ_JBJIAA010000012.1"/>
</dbReference>
<comment type="caution">
    <text evidence="2">The sequence shown here is derived from an EMBL/GenBank/DDBJ whole genome shotgun (WGS) entry which is preliminary data.</text>
</comment>
<gene>
    <name evidence="2" type="ORF">ACJDT4_15145</name>
</gene>
<dbReference type="Proteomes" id="UP001623592">
    <property type="component" value="Unassembled WGS sequence"/>
</dbReference>
<evidence type="ECO:0000313" key="2">
    <source>
        <dbReference type="EMBL" id="MFL0251753.1"/>
    </source>
</evidence>
<dbReference type="Gene3D" id="3.30.460.10">
    <property type="entry name" value="Beta Polymerase, domain 2"/>
    <property type="match status" value="1"/>
</dbReference>
<proteinExistence type="predicted"/>
<accession>A0ABW8TJU3</accession>